<evidence type="ECO:0000259" key="7">
    <source>
        <dbReference type="Pfam" id="PF00881"/>
    </source>
</evidence>
<dbReference type="GO" id="GO:0016491">
    <property type="term" value="F:oxidoreductase activity"/>
    <property type="evidence" value="ECO:0007669"/>
    <property type="project" value="UniProtKB-KW"/>
</dbReference>
<dbReference type="Proteomes" id="UP001303115">
    <property type="component" value="Unassembled WGS sequence"/>
</dbReference>
<name>A0AAN6SK65_9PEZI</name>
<feature type="domain" description="Nitroreductase" evidence="7">
    <location>
        <begin position="12"/>
        <end position="182"/>
    </location>
</feature>
<dbReference type="InterPro" id="IPR033877">
    <property type="entry name" value="Frm2/Hbn1"/>
</dbReference>
<evidence type="ECO:0000256" key="2">
    <source>
        <dbReference type="ARBA" id="ARBA00004496"/>
    </source>
</evidence>
<dbReference type="GO" id="GO:0005737">
    <property type="term" value="C:cytoplasm"/>
    <property type="evidence" value="ECO:0007669"/>
    <property type="project" value="UniProtKB-SubCell"/>
</dbReference>
<evidence type="ECO:0000256" key="1">
    <source>
        <dbReference type="ARBA" id="ARBA00004123"/>
    </source>
</evidence>
<evidence type="ECO:0000313" key="9">
    <source>
        <dbReference type="Proteomes" id="UP001303115"/>
    </source>
</evidence>
<evidence type="ECO:0000313" key="8">
    <source>
        <dbReference type="EMBL" id="KAK4031376.1"/>
    </source>
</evidence>
<comment type="subcellular location">
    <subcellularLocation>
        <location evidence="2">Cytoplasm</location>
    </subcellularLocation>
    <subcellularLocation>
        <location evidence="1">Nucleus</location>
    </subcellularLocation>
</comment>
<reference evidence="9" key="1">
    <citation type="journal article" date="2023" name="Mol. Phylogenet. Evol.">
        <title>Genome-scale phylogeny and comparative genomics of the fungal order Sordariales.</title>
        <authorList>
            <person name="Hensen N."/>
            <person name="Bonometti L."/>
            <person name="Westerberg I."/>
            <person name="Brannstrom I.O."/>
            <person name="Guillou S."/>
            <person name="Cros-Aarteil S."/>
            <person name="Calhoun S."/>
            <person name="Haridas S."/>
            <person name="Kuo A."/>
            <person name="Mondo S."/>
            <person name="Pangilinan J."/>
            <person name="Riley R."/>
            <person name="LaButti K."/>
            <person name="Andreopoulos B."/>
            <person name="Lipzen A."/>
            <person name="Chen C."/>
            <person name="Yan M."/>
            <person name="Daum C."/>
            <person name="Ng V."/>
            <person name="Clum A."/>
            <person name="Steindorff A."/>
            <person name="Ohm R.A."/>
            <person name="Martin F."/>
            <person name="Silar P."/>
            <person name="Natvig D.O."/>
            <person name="Lalanne C."/>
            <person name="Gautier V."/>
            <person name="Ament-Velasquez S.L."/>
            <person name="Kruys A."/>
            <person name="Hutchinson M.I."/>
            <person name="Powell A.J."/>
            <person name="Barry K."/>
            <person name="Miller A.N."/>
            <person name="Grigoriev I.V."/>
            <person name="Debuchy R."/>
            <person name="Gladieux P."/>
            <person name="Hiltunen Thoren M."/>
            <person name="Johannesson H."/>
        </authorList>
    </citation>
    <scope>NUCLEOTIDE SEQUENCE [LARGE SCALE GENOMIC DNA]</scope>
    <source>
        <strain evidence="9">CBS 284.82</strain>
    </source>
</reference>
<accession>A0AAN6SK65</accession>
<organism evidence="8 9">
    <name type="scientific">Parachaetomium inaequale</name>
    <dbReference type="NCBI Taxonomy" id="2588326"/>
    <lineage>
        <taxon>Eukaryota</taxon>
        <taxon>Fungi</taxon>
        <taxon>Dikarya</taxon>
        <taxon>Ascomycota</taxon>
        <taxon>Pezizomycotina</taxon>
        <taxon>Sordariomycetes</taxon>
        <taxon>Sordariomycetidae</taxon>
        <taxon>Sordariales</taxon>
        <taxon>Chaetomiaceae</taxon>
        <taxon>Parachaetomium</taxon>
    </lineage>
</organism>
<dbReference type="PANTHER" id="PTHR43035">
    <property type="entry name" value="FATTY ACID REPRESSION MUTANT PROTEIN 2-RELATED"/>
    <property type="match status" value="1"/>
</dbReference>
<evidence type="ECO:0000256" key="6">
    <source>
        <dbReference type="ARBA" id="ARBA00023242"/>
    </source>
</evidence>
<dbReference type="InterPro" id="IPR029479">
    <property type="entry name" value="Nitroreductase"/>
</dbReference>
<keyword evidence="6" id="KW-0539">Nucleus</keyword>
<comment type="similarity">
    <text evidence="3">Belongs to the nitroreductase family.</text>
</comment>
<keyword evidence="9" id="KW-1185">Reference proteome</keyword>
<dbReference type="CDD" id="cd02140">
    <property type="entry name" value="Frm2-like"/>
    <property type="match status" value="1"/>
</dbReference>
<dbReference type="PANTHER" id="PTHR43035:SF1">
    <property type="entry name" value="FATTY ACID REPRESSION MUTANT PROTEIN 2-RELATED"/>
    <property type="match status" value="1"/>
</dbReference>
<gene>
    <name evidence="8" type="ORF">C8A01DRAFT_21389</name>
</gene>
<dbReference type="SUPFAM" id="SSF55469">
    <property type="entry name" value="FMN-dependent nitroreductase-like"/>
    <property type="match status" value="1"/>
</dbReference>
<keyword evidence="4" id="KW-0963">Cytoplasm</keyword>
<dbReference type="AlphaFoldDB" id="A0AAN6SK65"/>
<dbReference type="EMBL" id="MU854839">
    <property type="protein sequence ID" value="KAK4031376.1"/>
    <property type="molecule type" value="Genomic_DNA"/>
</dbReference>
<evidence type="ECO:0000256" key="3">
    <source>
        <dbReference type="ARBA" id="ARBA00007118"/>
    </source>
</evidence>
<dbReference type="GO" id="GO:0005634">
    <property type="term" value="C:nucleus"/>
    <property type="evidence" value="ECO:0007669"/>
    <property type="project" value="UniProtKB-SubCell"/>
</dbReference>
<protein>
    <submittedName>
        <fullName evidence="8">Nitroreductase</fullName>
    </submittedName>
</protein>
<evidence type="ECO:0000256" key="4">
    <source>
        <dbReference type="ARBA" id="ARBA00022490"/>
    </source>
</evidence>
<dbReference type="InterPro" id="IPR000415">
    <property type="entry name" value="Nitroreductase-like"/>
</dbReference>
<dbReference type="GO" id="GO:0034599">
    <property type="term" value="P:cellular response to oxidative stress"/>
    <property type="evidence" value="ECO:0007669"/>
    <property type="project" value="InterPro"/>
</dbReference>
<evidence type="ECO:0000256" key="5">
    <source>
        <dbReference type="ARBA" id="ARBA00023002"/>
    </source>
</evidence>
<dbReference type="Gene3D" id="3.40.109.10">
    <property type="entry name" value="NADH Oxidase"/>
    <property type="match status" value="1"/>
</dbReference>
<comment type="caution">
    <text evidence="8">The sequence shown here is derived from an EMBL/GenBank/DDBJ whole genome shotgun (WGS) entry which is preliminary data.</text>
</comment>
<keyword evidence="5" id="KW-0560">Oxidoreductase</keyword>
<dbReference type="FunFam" id="3.40.109.10:FF:000001">
    <property type="entry name" value="Nitroreductase family"/>
    <property type="match status" value="1"/>
</dbReference>
<sequence length="210" mass="23573">MSRSTLAVGDAIKNRESLHVLSDDVQIPDALVQDIVRDAILHSPTPFNCQSGRTVLLLKEEHKKFWDMAHEVAKAAVAPPVFEKAFEPRIKMFRAAYGTILFYESTDALGVIAERMSIVKDKIPQWSEHANGMLQYAVWTMLTAEGLGVNLQHYNPMVDSAAAKQWNIPADWSLKAQMVFGKPAGPRLMKKEFKPVEDRMMVFGASEDDQ</sequence>
<dbReference type="Pfam" id="PF00881">
    <property type="entry name" value="Nitroreductase"/>
    <property type="match status" value="1"/>
</dbReference>
<proteinExistence type="inferred from homology"/>